<accession>A0A1G8P2N8</accession>
<dbReference type="AlphaFoldDB" id="A0A1G8P2N8"/>
<protein>
    <submittedName>
        <fullName evidence="2">Uncharacterized protein</fullName>
    </submittedName>
</protein>
<evidence type="ECO:0000313" key="2">
    <source>
        <dbReference type="EMBL" id="SDI86070.1"/>
    </source>
</evidence>
<name>A0A1G8P2N8_9BACI</name>
<dbReference type="STRING" id="930129.SAMN05216352_11369"/>
<gene>
    <name evidence="2" type="ORF">SAMN05216352_11369</name>
</gene>
<dbReference type="Pfam" id="PF02639">
    <property type="entry name" value="DUF188"/>
    <property type="match status" value="1"/>
</dbReference>
<evidence type="ECO:0000313" key="3">
    <source>
        <dbReference type="Proteomes" id="UP000199017"/>
    </source>
</evidence>
<dbReference type="EMBL" id="FNDU01000013">
    <property type="protein sequence ID" value="SDI86070.1"/>
    <property type="molecule type" value="Genomic_DNA"/>
</dbReference>
<organism evidence="2 3">
    <name type="scientific">Alteribacillus bidgolensis</name>
    <dbReference type="NCBI Taxonomy" id="930129"/>
    <lineage>
        <taxon>Bacteria</taxon>
        <taxon>Bacillati</taxon>
        <taxon>Bacillota</taxon>
        <taxon>Bacilli</taxon>
        <taxon>Bacillales</taxon>
        <taxon>Bacillaceae</taxon>
        <taxon>Alteribacillus</taxon>
    </lineage>
</organism>
<dbReference type="PANTHER" id="PTHR35146:SF1">
    <property type="entry name" value="UPF0178 PROTEIN YAII"/>
    <property type="match status" value="1"/>
</dbReference>
<dbReference type="InterPro" id="IPR003791">
    <property type="entry name" value="UPF0178"/>
</dbReference>
<sequence>MESYFVFTFAHVTTTNYYSQSVTLDAEPEAVDIYILNHIYSNDVVITQDNGLAAVVLQKGANAISPRGHLYNNGEIDYLLMNRYEGIQMKRGKTKPKSTPSFKNEDRKRFVCGLEKLLTKTRD</sequence>
<dbReference type="Proteomes" id="UP000199017">
    <property type="component" value="Unassembled WGS sequence"/>
</dbReference>
<proteinExistence type="inferred from homology"/>
<comment type="similarity">
    <text evidence="1">Belongs to the UPF0178 family.</text>
</comment>
<dbReference type="OrthoDB" id="9798918at2"/>
<dbReference type="PANTHER" id="PTHR35146">
    <property type="entry name" value="UPF0178 PROTEIN YAII"/>
    <property type="match status" value="1"/>
</dbReference>
<evidence type="ECO:0000256" key="1">
    <source>
        <dbReference type="ARBA" id="ARBA00008522"/>
    </source>
</evidence>
<reference evidence="2 3" key="1">
    <citation type="submission" date="2016-10" db="EMBL/GenBank/DDBJ databases">
        <authorList>
            <person name="de Groot N.N."/>
        </authorList>
    </citation>
    <scope>NUCLEOTIDE SEQUENCE [LARGE SCALE GENOMIC DNA]</scope>
    <source>
        <strain evidence="3">P4B,CCM 7963,CECT 7998,DSM 25260,IBRC-M 10614,KCTC 13821</strain>
    </source>
</reference>
<keyword evidence="3" id="KW-1185">Reference proteome</keyword>